<comment type="caution">
    <text evidence="6">The sequence shown here is derived from an EMBL/GenBank/DDBJ whole genome shotgun (WGS) entry which is preliminary data.</text>
</comment>
<keyword evidence="5" id="KW-1133">Transmembrane helix</keyword>
<dbReference type="GO" id="GO:0008318">
    <property type="term" value="F:protein prenyltransferase activity"/>
    <property type="evidence" value="ECO:0007669"/>
    <property type="project" value="InterPro"/>
</dbReference>
<evidence type="ECO:0000313" key="7">
    <source>
        <dbReference type="Proteomes" id="UP000646827"/>
    </source>
</evidence>
<reference evidence="6 7" key="1">
    <citation type="submission" date="2020-12" db="EMBL/GenBank/DDBJ databases">
        <title>Metabolic potential, ecology and presence of endohyphal bacteria is reflected in genomic diversity of Mucoromycotina.</title>
        <authorList>
            <person name="Muszewska A."/>
            <person name="Okrasinska A."/>
            <person name="Steczkiewicz K."/>
            <person name="Drgas O."/>
            <person name="Orlowska M."/>
            <person name="Perlinska-Lenart U."/>
            <person name="Aleksandrzak-Piekarczyk T."/>
            <person name="Szatraj K."/>
            <person name="Zielenkiewicz U."/>
            <person name="Pilsyk S."/>
            <person name="Malc E."/>
            <person name="Mieczkowski P."/>
            <person name="Kruszewska J.S."/>
            <person name="Biernat P."/>
            <person name="Pawlowska J."/>
        </authorList>
    </citation>
    <scope>NUCLEOTIDE SEQUENCE [LARGE SCALE GENOMIC DNA]</scope>
    <source>
        <strain evidence="6 7">CBS 142.35</strain>
    </source>
</reference>
<evidence type="ECO:0000256" key="4">
    <source>
        <dbReference type="ARBA" id="ARBA00022737"/>
    </source>
</evidence>
<feature type="transmembrane region" description="Helical" evidence="5">
    <location>
        <begin position="297"/>
        <end position="315"/>
    </location>
</feature>
<keyword evidence="4" id="KW-0677">Repeat</keyword>
<dbReference type="Gene3D" id="1.25.40.120">
    <property type="entry name" value="Protein prenylyltransferase"/>
    <property type="match status" value="1"/>
</dbReference>
<dbReference type="Proteomes" id="UP000646827">
    <property type="component" value="Unassembled WGS sequence"/>
</dbReference>
<name>A0A8H7S0E8_9FUNG</name>
<evidence type="ECO:0000256" key="2">
    <source>
        <dbReference type="ARBA" id="ARBA00022602"/>
    </source>
</evidence>
<dbReference type="OrthoDB" id="1924260at2759"/>
<dbReference type="PANTHER" id="PTHR11129">
    <property type="entry name" value="PROTEIN FARNESYLTRANSFERASE ALPHA SUBUNIT/RAB GERANYLGERANYL TRANSFERASE ALPHA SUBUNIT"/>
    <property type="match status" value="1"/>
</dbReference>
<dbReference type="PROSITE" id="PS51147">
    <property type="entry name" value="PFTA"/>
    <property type="match status" value="1"/>
</dbReference>
<dbReference type="SUPFAM" id="SSF48439">
    <property type="entry name" value="Protein prenylyltransferase"/>
    <property type="match status" value="1"/>
</dbReference>
<protein>
    <submittedName>
        <fullName evidence="6">Uncharacterized protein</fullName>
    </submittedName>
</protein>
<keyword evidence="7" id="KW-1185">Reference proteome</keyword>
<keyword evidence="3" id="KW-0808">Transferase</keyword>
<comment type="similarity">
    <text evidence="1">Belongs to the protein prenyltransferase subunit alpha family.</text>
</comment>
<accession>A0A8H7S0E8</accession>
<proteinExistence type="inferred from homology"/>
<dbReference type="PANTHER" id="PTHR11129:SF3">
    <property type="entry name" value="PROTEIN PRENYLTRANSFERASE ALPHA SUBUNIT REPEAT-CONTAINING PROTEIN 1"/>
    <property type="match status" value="1"/>
</dbReference>
<dbReference type="GO" id="GO:0005737">
    <property type="term" value="C:cytoplasm"/>
    <property type="evidence" value="ECO:0007669"/>
    <property type="project" value="TreeGrafter"/>
</dbReference>
<evidence type="ECO:0000256" key="5">
    <source>
        <dbReference type="SAM" id="Phobius"/>
    </source>
</evidence>
<dbReference type="AlphaFoldDB" id="A0A8H7S0E8"/>
<dbReference type="EMBL" id="JAEPRB010000158">
    <property type="protein sequence ID" value="KAG2219945.1"/>
    <property type="molecule type" value="Genomic_DNA"/>
</dbReference>
<dbReference type="Pfam" id="PF01239">
    <property type="entry name" value="PPTA"/>
    <property type="match status" value="3"/>
</dbReference>
<evidence type="ECO:0000256" key="1">
    <source>
        <dbReference type="ARBA" id="ARBA00006734"/>
    </source>
</evidence>
<gene>
    <name evidence="6" type="ORF">INT45_010459</name>
</gene>
<keyword evidence="2" id="KW-0637">Prenyltransferase</keyword>
<keyword evidence="5" id="KW-0812">Transmembrane</keyword>
<evidence type="ECO:0000313" key="6">
    <source>
        <dbReference type="EMBL" id="KAG2219945.1"/>
    </source>
</evidence>
<sequence length="337" mass="39803">MITLYQKLATILENYNIDEVGLVFGLPDVNELPPDSQPYYPLIFVESNLGLPFQHYNDLLRETDQAMRKATNPEKIEQASKIMIMLKPDNYTAMNMRKQLIESSQVTIKDELRWIDLIFTIPKHCKSGVAWHHRQWLFMHPGAADREMNLDHELQLCARTGTLHPRNYYAWNYRRWLLESCMNINYIREKEYTEAKAWVERNVSDNSGVHHLACVVKTIAKHGFDEEEEHLNWTRNLIVRFPGHETLWYHLRFLYTFFEKITIDGHSLIERIINDTNLQEAGTEIENKRQLELALCFGIWLCLLVRASIYIYLFVASYEIIIKNLIISNFPIYCGIF</sequence>
<keyword evidence="5" id="KW-0472">Membrane</keyword>
<dbReference type="InterPro" id="IPR002088">
    <property type="entry name" value="Prenyl_trans_a"/>
</dbReference>
<evidence type="ECO:0000256" key="3">
    <source>
        <dbReference type="ARBA" id="ARBA00022679"/>
    </source>
</evidence>
<organism evidence="6 7">
    <name type="scientific">Circinella minor</name>
    <dbReference type="NCBI Taxonomy" id="1195481"/>
    <lineage>
        <taxon>Eukaryota</taxon>
        <taxon>Fungi</taxon>
        <taxon>Fungi incertae sedis</taxon>
        <taxon>Mucoromycota</taxon>
        <taxon>Mucoromycotina</taxon>
        <taxon>Mucoromycetes</taxon>
        <taxon>Mucorales</taxon>
        <taxon>Lichtheimiaceae</taxon>
        <taxon>Circinella</taxon>
    </lineage>
</organism>